<comment type="caution">
    <text evidence="3">The sequence shown here is derived from an EMBL/GenBank/DDBJ whole genome shotgun (WGS) entry which is preliminary data.</text>
</comment>
<organism evidence="3 4">
    <name type="scientific">candidate division WOR-3 bacterium</name>
    <dbReference type="NCBI Taxonomy" id="2052148"/>
    <lineage>
        <taxon>Bacteria</taxon>
        <taxon>Bacteria division WOR-3</taxon>
    </lineage>
</organism>
<sequence length="314" mass="35844">MSPGPKKTPSPTGRTTKRPDSAGRSRIRQIEIRTRRLVNTLFSGDYKSSFKGRGIEFLDVREYLPGDDVRTIDWKVTARFGRPYVKKYAEERELVVILLVDASGSDRFGTKRLFKLEQAAQVAATLAFSAIRNNDKVGLVFFTDHIEKYVPPKKGRVHVLRLIRDILYFEPEHRGTDAGQALEFLMHVLKRRAIIFLISDLMGDSYRPEVIRQPLGIVARKHDLVVVSVSDPAEKELPRLGLVEMEDAETGELATVDTSDPVLRKRFAASQSARQEATERLLRQIGVDHIPVSTAEDFSKKLHQFFQKRARRYR</sequence>
<dbReference type="InterPro" id="IPR002881">
    <property type="entry name" value="DUF58"/>
</dbReference>
<accession>A0A938BTI0</accession>
<feature type="domain" description="VWFA" evidence="2">
    <location>
        <begin position="93"/>
        <end position="271"/>
    </location>
</feature>
<gene>
    <name evidence="3" type="ORF">FJY68_03640</name>
</gene>
<name>A0A938BTI0_UNCW3</name>
<reference evidence="3" key="1">
    <citation type="submission" date="2019-03" db="EMBL/GenBank/DDBJ databases">
        <title>Lake Tanganyika Metagenome-Assembled Genomes (MAGs).</title>
        <authorList>
            <person name="Tran P."/>
        </authorList>
    </citation>
    <scope>NUCLEOTIDE SEQUENCE</scope>
    <source>
        <strain evidence="3">K_DeepCast_150m_m2_040</strain>
    </source>
</reference>
<evidence type="ECO:0000256" key="1">
    <source>
        <dbReference type="SAM" id="MobiDB-lite"/>
    </source>
</evidence>
<protein>
    <submittedName>
        <fullName evidence="3">DUF58 domain-containing protein</fullName>
    </submittedName>
</protein>
<dbReference type="SUPFAM" id="SSF53300">
    <property type="entry name" value="vWA-like"/>
    <property type="match status" value="1"/>
</dbReference>
<evidence type="ECO:0000313" key="4">
    <source>
        <dbReference type="Proteomes" id="UP000779900"/>
    </source>
</evidence>
<proteinExistence type="predicted"/>
<dbReference type="PANTHER" id="PTHR33608:SF6">
    <property type="entry name" value="BLL2464 PROTEIN"/>
    <property type="match status" value="1"/>
</dbReference>
<dbReference type="InterPro" id="IPR002035">
    <property type="entry name" value="VWF_A"/>
</dbReference>
<dbReference type="SMART" id="SM00327">
    <property type="entry name" value="VWA"/>
    <property type="match status" value="1"/>
</dbReference>
<evidence type="ECO:0000313" key="3">
    <source>
        <dbReference type="EMBL" id="MBM3330928.1"/>
    </source>
</evidence>
<dbReference type="PANTHER" id="PTHR33608">
    <property type="entry name" value="BLL2464 PROTEIN"/>
    <property type="match status" value="1"/>
</dbReference>
<dbReference type="AlphaFoldDB" id="A0A938BTI0"/>
<feature type="compositionally biased region" description="Basic and acidic residues" evidence="1">
    <location>
        <begin position="17"/>
        <end position="26"/>
    </location>
</feature>
<feature type="region of interest" description="Disordered" evidence="1">
    <location>
        <begin position="1"/>
        <end position="26"/>
    </location>
</feature>
<dbReference type="Gene3D" id="3.40.50.410">
    <property type="entry name" value="von Willebrand factor, type A domain"/>
    <property type="match status" value="1"/>
</dbReference>
<evidence type="ECO:0000259" key="2">
    <source>
        <dbReference type="SMART" id="SM00327"/>
    </source>
</evidence>
<dbReference type="Pfam" id="PF01882">
    <property type="entry name" value="DUF58"/>
    <property type="match status" value="1"/>
</dbReference>
<dbReference type="EMBL" id="VGIR01000014">
    <property type="protein sequence ID" value="MBM3330928.1"/>
    <property type="molecule type" value="Genomic_DNA"/>
</dbReference>
<dbReference type="Proteomes" id="UP000779900">
    <property type="component" value="Unassembled WGS sequence"/>
</dbReference>
<dbReference type="InterPro" id="IPR036465">
    <property type="entry name" value="vWFA_dom_sf"/>
</dbReference>